<dbReference type="PANTHER" id="PTHR44472:SF1">
    <property type="entry name" value="DDB1 AND CUL4 ASSOCIATED FACTOR 4"/>
    <property type="match status" value="1"/>
</dbReference>
<feature type="compositionally biased region" description="Basic residues" evidence="7">
    <location>
        <begin position="1"/>
        <end position="21"/>
    </location>
</feature>
<dbReference type="Gene3D" id="1.50.40.10">
    <property type="entry name" value="Mitochondrial carrier domain"/>
    <property type="match status" value="1"/>
</dbReference>
<gene>
    <name evidence="8" type="ORF">BZG36_02222</name>
</gene>
<keyword evidence="9" id="KW-1185">Reference proteome</keyword>
<dbReference type="InterPro" id="IPR052254">
    <property type="entry name" value="CUL4-DDB1_E3_ligase_receptor"/>
</dbReference>
<evidence type="ECO:0000256" key="3">
    <source>
        <dbReference type="ARBA" id="ARBA00022692"/>
    </source>
</evidence>
<dbReference type="InterPro" id="IPR015943">
    <property type="entry name" value="WD40/YVTN_repeat-like_dom_sf"/>
</dbReference>
<evidence type="ECO:0000256" key="5">
    <source>
        <dbReference type="ARBA" id="ARBA00022989"/>
    </source>
</evidence>
<protein>
    <submittedName>
        <fullName evidence="8">Uncharacterized protein</fullName>
    </submittedName>
</protein>
<evidence type="ECO:0000256" key="1">
    <source>
        <dbReference type="ARBA" id="ARBA00004141"/>
    </source>
</evidence>
<keyword evidence="3" id="KW-0812">Transmembrane</keyword>
<feature type="region of interest" description="Disordered" evidence="7">
    <location>
        <begin position="1"/>
        <end position="44"/>
    </location>
</feature>
<dbReference type="OrthoDB" id="77989at2759"/>
<evidence type="ECO:0000256" key="4">
    <source>
        <dbReference type="ARBA" id="ARBA00022737"/>
    </source>
</evidence>
<dbReference type="AlphaFoldDB" id="A0A261Y3H7"/>
<comment type="caution">
    <text evidence="8">The sequence shown here is derived from an EMBL/GenBank/DDBJ whole genome shotgun (WGS) entry which is preliminary data.</text>
</comment>
<dbReference type="Pfam" id="PF00153">
    <property type="entry name" value="Mito_carr"/>
    <property type="match status" value="1"/>
</dbReference>
<keyword evidence="4" id="KW-0677">Repeat</keyword>
<dbReference type="InterPro" id="IPR001680">
    <property type="entry name" value="WD40_rpt"/>
</dbReference>
<keyword evidence="5" id="KW-1133">Transmembrane helix</keyword>
<accession>A0A261Y3H7</accession>
<feature type="compositionally biased region" description="Polar residues" evidence="7">
    <location>
        <begin position="22"/>
        <end position="39"/>
    </location>
</feature>
<dbReference type="SMART" id="SM00320">
    <property type="entry name" value="WD40"/>
    <property type="match status" value="3"/>
</dbReference>
<evidence type="ECO:0000256" key="7">
    <source>
        <dbReference type="SAM" id="MobiDB-lite"/>
    </source>
</evidence>
<evidence type="ECO:0000256" key="2">
    <source>
        <dbReference type="ARBA" id="ARBA00022574"/>
    </source>
</evidence>
<keyword evidence="2" id="KW-0853">WD repeat</keyword>
<dbReference type="SUPFAM" id="SSF50978">
    <property type="entry name" value="WD40 repeat-like"/>
    <property type="match status" value="1"/>
</dbReference>
<dbReference type="InterPro" id="IPR036322">
    <property type="entry name" value="WD40_repeat_dom_sf"/>
</dbReference>
<reference evidence="8 9" key="1">
    <citation type="journal article" date="2017" name="Mycologia">
        <title>Bifiguratus adelaidae, gen. et sp. nov., a new member of Mucoromycotina in endophytic and soil-dwelling habitats.</title>
        <authorList>
            <person name="Torres-Cruz T.J."/>
            <person name="Billingsley Tobias T.L."/>
            <person name="Almatruk M."/>
            <person name="Hesse C."/>
            <person name="Kuske C.R."/>
            <person name="Desiro A."/>
            <person name="Benucci G.M."/>
            <person name="Bonito G."/>
            <person name="Stajich J.E."/>
            <person name="Dunlap C."/>
            <person name="Arnold A.E."/>
            <person name="Porras-Alfaro A."/>
        </authorList>
    </citation>
    <scope>NUCLEOTIDE SEQUENCE [LARGE SCALE GENOMIC DNA]</scope>
    <source>
        <strain evidence="8 9">AZ0501</strain>
    </source>
</reference>
<evidence type="ECO:0000256" key="6">
    <source>
        <dbReference type="ARBA" id="ARBA00023136"/>
    </source>
</evidence>
<dbReference type="EMBL" id="MVBO01000021">
    <property type="protein sequence ID" value="OZJ05177.1"/>
    <property type="molecule type" value="Genomic_DNA"/>
</dbReference>
<organism evidence="8 9">
    <name type="scientific">Bifiguratus adelaidae</name>
    <dbReference type="NCBI Taxonomy" id="1938954"/>
    <lineage>
        <taxon>Eukaryota</taxon>
        <taxon>Fungi</taxon>
        <taxon>Fungi incertae sedis</taxon>
        <taxon>Mucoromycota</taxon>
        <taxon>Mucoromycotina</taxon>
        <taxon>Endogonomycetes</taxon>
        <taxon>Endogonales</taxon>
        <taxon>Endogonales incertae sedis</taxon>
        <taxon>Bifiguratus</taxon>
    </lineage>
</organism>
<sequence length="1007" mass="112805">MSFVSRRKRPHGDRGAVKRSRTSNNQSAHPSTSTTQESLGSDAVPHGAVAIPGYYWDPEKKRYFKILANKSLGSDHPYSAESIKKRNEAVQSHRSVRPAPSRGHPLEYLRQREMCCNHVYPKERLFRRAMLRRLREQQRVYLNDVMGTEPGSSIVDMLVDPIRNVLFCATNRRQIWALLFNGHTAYISQVMSGDDAPAPFTSISAPTQTSIVQVLWASYTTFYGPPLGGRVYTLSLWDELSKTNRLRRGEDDVRRVYAAWLDGRHSTLRCKKTVWCSDGRNGQLAYGWTKGVTHKDTETAALTHFITESDVLSVRLSELQHILYAGLRNGSVQIFKVAASKARENKGAGPVRSFKAGKAIDHIIELRNGDLITVSKDGKIYRWDAKWSNRPFMRYVGHPASYTVKTGIAVNEDLDILAAAGIDGVIRFWSLTDIASPNEVERVDEHNIQEPYRTIKQYPIHCIGGQNACVGQKLEKELAGRSNDRYEGTVGKLPKPGRFLRCKRQRNDVANDLKVTVDTSVAVVTPTAARLPNRSIPSRVAESSAQARLAQIGQLPPGINYLAYDQPGELHQVRYGGTHDNYDDILDAQRASRELVNFTLIKYLTTAIATPFENARTLLQVQYLPNETTEGVVPRVASPKDEQEEDVLSDVDSEDYYANTESYSGYAGADNSLFETTTLDPQSAEFHKTVKADESGYIVRDSVYDESTRASYVAPPIEGGIWDAMKAIVKLPDEGYKGLLKGHATQWGYDMLQLILQPTLEGTLNDAFGLYDDTIPLVHLDRVGPNVMTLVASHLIVGVLLSPIEVIKTRLVVQTSNPRYKKYRGPVHGLRTMLAEEGGLKGLYLNHNLLPTILYHTITPILGNTVPLIIDRVFGISAQDSPVAWGLAELGLSTLELLLTLPLETVRKRLHLQIRSRKPGKPLATCVEVRSRPYVDMFDAARQIVKEEGAVRRRKRSEKPKPRERLSSWSLRGLYQGFGMQLSGNIMLFLFQTISGIELDDYEDYAL</sequence>
<name>A0A261Y3H7_9FUNG</name>
<proteinExistence type="predicted"/>
<dbReference type="InterPro" id="IPR023395">
    <property type="entry name" value="MCP_dom_sf"/>
</dbReference>
<dbReference type="Gene3D" id="2.130.10.10">
    <property type="entry name" value="YVTN repeat-like/Quinoprotein amine dehydrogenase"/>
    <property type="match status" value="1"/>
</dbReference>
<dbReference type="Proteomes" id="UP000242875">
    <property type="component" value="Unassembled WGS sequence"/>
</dbReference>
<dbReference type="GO" id="GO:0016020">
    <property type="term" value="C:membrane"/>
    <property type="evidence" value="ECO:0007669"/>
    <property type="project" value="UniProtKB-SubCell"/>
</dbReference>
<evidence type="ECO:0000313" key="9">
    <source>
        <dbReference type="Proteomes" id="UP000242875"/>
    </source>
</evidence>
<dbReference type="InterPro" id="IPR018108">
    <property type="entry name" value="MCP_transmembrane"/>
</dbReference>
<dbReference type="SUPFAM" id="SSF103506">
    <property type="entry name" value="Mitochondrial carrier"/>
    <property type="match status" value="1"/>
</dbReference>
<dbReference type="PANTHER" id="PTHR44472">
    <property type="entry name" value="DDB1- AND CUL4-ASSOCIATED FACTOR 4-RELATED"/>
    <property type="match status" value="1"/>
</dbReference>
<comment type="subcellular location">
    <subcellularLocation>
        <location evidence="1">Membrane</location>
        <topology evidence="1">Multi-pass membrane protein</topology>
    </subcellularLocation>
</comment>
<keyword evidence="6" id="KW-0472">Membrane</keyword>
<evidence type="ECO:0000313" key="8">
    <source>
        <dbReference type="EMBL" id="OZJ05177.1"/>
    </source>
</evidence>